<proteinExistence type="evidence at transcript level"/>
<organism evidence="10">
    <name type="scientific">Phallusia mammillata</name>
    <dbReference type="NCBI Taxonomy" id="59560"/>
    <lineage>
        <taxon>Eukaryota</taxon>
        <taxon>Metazoa</taxon>
        <taxon>Chordata</taxon>
        <taxon>Tunicata</taxon>
        <taxon>Ascidiacea</taxon>
        <taxon>Phlebobranchia</taxon>
        <taxon>Ascidiidae</taxon>
        <taxon>Phallusia</taxon>
    </lineage>
</organism>
<dbReference type="InterPro" id="IPR036919">
    <property type="entry name" value="Ribo_uL30_ferredoxin-like_sf"/>
</dbReference>
<dbReference type="GO" id="GO:0015934">
    <property type="term" value="C:large ribosomal subunit"/>
    <property type="evidence" value="ECO:0007669"/>
    <property type="project" value="InterPro"/>
</dbReference>
<evidence type="ECO:0000256" key="1">
    <source>
        <dbReference type="ARBA" id="ARBA00004173"/>
    </source>
</evidence>
<evidence type="ECO:0000256" key="8">
    <source>
        <dbReference type="ARBA" id="ARBA00035356"/>
    </source>
</evidence>
<dbReference type="PANTHER" id="PTHR15892">
    <property type="entry name" value="MITOCHONDRIAL RIBOSOMAL PROTEIN L30"/>
    <property type="match status" value="1"/>
</dbReference>
<keyword evidence="3" id="KW-0809">Transit peptide</keyword>
<sequence>MAHQFCRQLIRPFHMSAIRQTTGHKARSPVKSDSIAVTAAKLGFETPEEMYPVYPLDEPPKFWMITQIKPLKHRPYWEKEAMKEMGLHRVYDISVQINFPKVNEILWTVKHLITIKPVRFPQGLPTKEDIGYTQLHNDGRFVIYKRIEPQPTKEEDKIPTSGPEEYKVVDGFRMCTGCRHRRCLKFQMCQKLWMQRGYNYLESIGPKMFNFVDNPAKKLKSEAEKAKSDSTT</sequence>
<keyword evidence="5" id="KW-0496">Mitochondrion</keyword>
<dbReference type="EMBL" id="LR786340">
    <property type="protein sequence ID" value="CAB3260296.1"/>
    <property type="molecule type" value="mRNA"/>
</dbReference>
<dbReference type="Pfam" id="PF00327">
    <property type="entry name" value="Ribosomal_L30"/>
    <property type="match status" value="1"/>
</dbReference>
<evidence type="ECO:0000259" key="9">
    <source>
        <dbReference type="Pfam" id="PF00327"/>
    </source>
</evidence>
<reference evidence="10" key="1">
    <citation type="submission" date="2020-04" db="EMBL/GenBank/DDBJ databases">
        <authorList>
            <person name="Neveu A P."/>
        </authorList>
    </citation>
    <scope>NUCLEOTIDE SEQUENCE</scope>
    <source>
        <tissue evidence="10">Whole embryo</tissue>
    </source>
</reference>
<dbReference type="PANTHER" id="PTHR15892:SF2">
    <property type="entry name" value="LARGE RIBOSOMAL SUBUNIT PROTEIN UL30M"/>
    <property type="match status" value="1"/>
</dbReference>
<protein>
    <recommendedName>
        <fullName evidence="7">Large ribosomal subunit protein uL30m</fullName>
    </recommendedName>
    <alternativeName>
        <fullName evidence="8">39S ribosomal protein L30, mitochondrial</fullName>
    </alternativeName>
</protein>
<dbReference type="Gene3D" id="3.30.1390.20">
    <property type="entry name" value="Ribosomal protein L30, ferredoxin-like fold domain"/>
    <property type="match status" value="1"/>
</dbReference>
<evidence type="ECO:0000256" key="2">
    <source>
        <dbReference type="ARBA" id="ARBA00007594"/>
    </source>
</evidence>
<dbReference type="FunFam" id="3.30.1390.20:FF:000005">
    <property type="entry name" value="39S ribosomal protein L30, mitochondrial"/>
    <property type="match status" value="1"/>
</dbReference>
<comment type="subcellular location">
    <subcellularLocation>
        <location evidence="1">Mitochondrion</location>
    </subcellularLocation>
</comment>
<dbReference type="GO" id="GO:0003735">
    <property type="term" value="F:structural constituent of ribosome"/>
    <property type="evidence" value="ECO:0007669"/>
    <property type="project" value="InterPro"/>
</dbReference>
<name>A0A6F9DFM3_9ASCI</name>
<dbReference type="CDD" id="cd00355">
    <property type="entry name" value="Ribosomal_L30_like"/>
    <property type="match status" value="1"/>
</dbReference>
<evidence type="ECO:0000256" key="3">
    <source>
        <dbReference type="ARBA" id="ARBA00022946"/>
    </source>
</evidence>
<evidence type="ECO:0000256" key="6">
    <source>
        <dbReference type="ARBA" id="ARBA00023274"/>
    </source>
</evidence>
<dbReference type="AlphaFoldDB" id="A0A6F9DFM3"/>
<keyword evidence="4" id="KW-0689">Ribosomal protein</keyword>
<dbReference type="InterPro" id="IPR016082">
    <property type="entry name" value="Ribosomal_uL30_ferredoxin-like"/>
</dbReference>
<evidence type="ECO:0000256" key="4">
    <source>
        <dbReference type="ARBA" id="ARBA00022980"/>
    </source>
</evidence>
<dbReference type="InterPro" id="IPR005996">
    <property type="entry name" value="Ribosomal_uL30_bac-type"/>
</dbReference>
<evidence type="ECO:0000256" key="5">
    <source>
        <dbReference type="ARBA" id="ARBA00023128"/>
    </source>
</evidence>
<gene>
    <name evidence="10" type="primary">LOC100175065</name>
</gene>
<dbReference type="GO" id="GO:0005743">
    <property type="term" value="C:mitochondrial inner membrane"/>
    <property type="evidence" value="ECO:0007669"/>
    <property type="project" value="UniProtKB-ARBA"/>
</dbReference>
<dbReference type="GO" id="GO:0006412">
    <property type="term" value="P:translation"/>
    <property type="evidence" value="ECO:0007669"/>
    <property type="project" value="InterPro"/>
</dbReference>
<keyword evidence="6" id="KW-0687">Ribonucleoprotein</keyword>
<evidence type="ECO:0000256" key="7">
    <source>
        <dbReference type="ARBA" id="ARBA00035281"/>
    </source>
</evidence>
<dbReference type="SUPFAM" id="SSF55129">
    <property type="entry name" value="Ribosomal protein L30p/L7e"/>
    <property type="match status" value="1"/>
</dbReference>
<feature type="domain" description="Large ribosomal subunit protein uL30-like ferredoxin-like fold" evidence="9">
    <location>
        <begin position="65"/>
        <end position="113"/>
    </location>
</feature>
<comment type="similarity">
    <text evidence="2">Belongs to the universal ribosomal protein uL30 family.</text>
</comment>
<accession>A0A6F9DFM3</accession>
<evidence type="ECO:0000313" key="10">
    <source>
        <dbReference type="EMBL" id="CAB3260296.1"/>
    </source>
</evidence>